<name>A0A6J6X7U0_9ZZZZ</name>
<evidence type="ECO:0000256" key="3">
    <source>
        <dbReference type="ARBA" id="ARBA00022679"/>
    </source>
</evidence>
<dbReference type="EC" id="2.1.1.72" evidence="1"/>
<dbReference type="InterPro" id="IPR029063">
    <property type="entry name" value="SAM-dependent_MTases_sf"/>
</dbReference>
<evidence type="ECO:0000259" key="6">
    <source>
        <dbReference type="Pfam" id="PF07669"/>
    </source>
</evidence>
<dbReference type="SUPFAM" id="SSF53335">
    <property type="entry name" value="S-adenosyl-L-methionine-dependent methyltransferases"/>
    <property type="match status" value="1"/>
</dbReference>
<organism evidence="7">
    <name type="scientific">freshwater metagenome</name>
    <dbReference type="NCBI Taxonomy" id="449393"/>
    <lineage>
        <taxon>unclassified sequences</taxon>
        <taxon>metagenomes</taxon>
        <taxon>ecological metagenomes</taxon>
    </lineage>
</organism>
<dbReference type="InterPro" id="IPR050953">
    <property type="entry name" value="N4_N6_ade-DNA_methylase"/>
</dbReference>
<protein>
    <recommendedName>
        <fullName evidence="1">site-specific DNA-methyltransferase (adenine-specific)</fullName>
        <ecNumber evidence="1">2.1.1.72</ecNumber>
    </recommendedName>
</protein>
<dbReference type="InterPro" id="IPR002052">
    <property type="entry name" value="DNA_methylase_N6_adenine_CS"/>
</dbReference>
<accession>A0A6J6X7U0</accession>
<sequence length="1343" mass="148243">MKLTATKHIPWAKPAGCPEGFETADVYLGRDGQPGLSPIEVVVARWTKKERLNRDTLAKLHGIRVNRRASPVVLVVELDDGSVLTFGPNPEAAPIAPLPAERAERVFQAVLDEPNSLLARQRFSSFQQAIDSTTIPGVKNSGLFANHELRAGVPQRADWLDACAASLPLLRERGTALIANLGYKTQTTGAHGLVLSSTGPHPHAVAVLLDERETFDSNSARFAVSPVAYGLRMAEQHGVPWLMLARGSQLRLYPARIDLGVGRKGLAETFLEVDLPQLSADNAGYLSLIFSAAALAEGGSAFQIMASSAQFAVKLGKRLRDKVYDEIVPELSVAVGTQLQEQGYEMDAAGLDLAYQVTLRVFFRLLFQVYAEDRKLLPYGESAKYDRNALKTVAKDLVENPEQEFDPESTSLWDDLAQVWRVIDRGDKAWGVPAYNGGLFTSDKDTNEHGAIIKNLAITNDVMGPVLKALLLDDDEDGTAGPIDFRSLSVREFGTIYEGLLESSLGLAEVDLTIDDNDTWVPAKKKDHVYAYAGDVYFHNTSGQRKGTGSYFTPSFVVEHLLERSLDPALDDHLAKVAELLQKGDQAGAGELFFDFRVADLAMGSGHFLTAAIDHIEAKMVAFLAEDGHQVPGVTKELLLLFQAAKDAVGPDSPEPEPSSLLRRQIARRCIYGLDINPIAVELARVSIWIHTFVRGLPMSSLDHNLVCANSLTGIGSIEEALDVLVPGRKGALTLFDAPIEDALYAARTVLVDVALMPELNRAETQEAAKAVKKARKEAETAKLLFDAAVLKRIGRGGLVAEVDPERIAKAAAKDEAQEALEPLNPAHMPVLFPEVFLRDNGGFDVLVGNPPWETVKVETHKWWSQRFPGLMAMPTAVRDDAIAKCRKSRPDLQNEYEAEVTRVHGLRLAVQSLGYPGLGTGDVDLYEVFAWRMRDALRRHGRLGVVFPRSLLASGGTSKWRKATLDAGELVEVAVLSNTKRWAFDMEARYTIALVVLERNASRPSFGISGPFETMAAFIEERGRPIEIPMSGPTAWTPTSMVPLIPDVSMRDALLQMYVAGAGLMSTSHPWEVSTYNELHSTKEKPYIVQAERPTTRMWPVYKGESIQVWNPDTGIYYGWADRDRVVTEFLMAKRPRQSRTSTSAYFGMSDKWFEDPKTLPCMGPRVAWRKIARATDTRTVHVALLPPHVFVADHCYLMFFKRSEVGDDAYVLGCMSSLLCDWVARRLVEVNLTAEILTAFPLPIAERMDQRRQRVVEIAARLAAIDDRFAKWAANVGVETGSVKTDSERADLMAELDALVAHLYGLSRDQVDHIFATFHRGWDYKPRLAAVLAHFDRIGKK</sequence>
<dbReference type="InterPro" id="IPR011639">
    <property type="entry name" value="MethylTrfase_TaqI-like_dom"/>
</dbReference>
<dbReference type="GO" id="GO:0003676">
    <property type="term" value="F:nucleic acid binding"/>
    <property type="evidence" value="ECO:0007669"/>
    <property type="project" value="InterPro"/>
</dbReference>
<gene>
    <name evidence="7" type="ORF">UFOPK3001_00297</name>
</gene>
<dbReference type="GO" id="GO:0032259">
    <property type="term" value="P:methylation"/>
    <property type="evidence" value="ECO:0007669"/>
    <property type="project" value="UniProtKB-KW"/>
</dbReference>
<keyword evidence="2" id="KW-0489">Methyltransferase</keyword>
<dbReference type="PANTHER" id="PTHR33841:SF1">
    <property type="entry name" value="DNA METHYLTRANSFERASE A"/>
    <property type="match status" value="1"/>
</dbReference>
<dbReference type="GO" id="GO:0009007">
    <property type="term" value="F:site-specific DNA-methyltransferase (adenine-specific) activity"/>
    <property type="evidence" value="ECO:0007669"/>
    <property type="project" value="UniProtKB-EC"/>
</dbReference>
<evidence type="ECO:0000256" key="1">
    <source>
        <dbReference type="ARBA" id="ARBA00011900"/>
    </source>
</evidence>
<reference evidence="7" key="1">
    <citation type="submission" date="2020-05" db="EMBL/GenBank/DDBJ databases">
        <authorList>
            <person name="Chiriac C."/>
            <person name="Salcher M."/>
            <person name="Ghai R."/>
            <person name="Kavagutti S V."/>
        </authorList>
    </citation>
    <scope>NUCLEOTIDE SEQUENCE</scope>
</reference>
<keyword evidence="3" id="KW-0808">Transferase</keyword>
<evidence type="ECO:0000256" key="4">
    <source>
        <dbReference type="ARBA" id="ARBA00022691"/>
    </source>
</evidence>
<dbReference type="GO" id="GO:0006304">
    <property type="term" value="P:DNA modification"/>
    <property type="evidence" value="ECO:0007669"/>
    <property type="project" value="InterPro"/>
</dbReference>
<dbReference type="PANTHER" id="PTHR33841">
    <property type="entry name" value="DNA METHYLTRANSFERASE YEEA-RELATED"/>
    <property type="match status" value="1"/>
</dbReference>
<dbReference type="Gene3D" id="3.40.50.150">
    <property type="entry name" value="Vaccinia Virus protein VP39"/>
    <property type="match status" value="1"/>
</dbReference>
<dbReference type="PROSITE" id="PS00092">
    <property type="entry name" value="N6_MTASE"/>
    <property type="match status" value="1"/>
</dbReference>
<dbReference type="EMBL" id="CAFAAJ010000012">
    <property type="protein sequence ID" value="CAB4791386.1"/>
    <property type="molecule type" value="Genomic_DNA"/>
</dbReference>
<comment type="catalytic activity">
    <reaction evidence="5">
        <text>a 2'-deoxyadenosine in DNA + S-adenosyl-L-methionine = an N(6)-methyl-2'-deoxyadenosine in DNA + S-adenosyl-L-homocysteine + H(+)</text>
        <dbReference type="Rhea" id="RHEA:15197"/>
        <dbReference type="Rhea" id="RHEA-COMP:12418"/>
        <dbReference type="Rhea" id="RHEA-COMP:12419"/>
        <dbReference type="ChEBI" id="CHEBI:15378"/>
        <dbReference type="ChEBI" id="CHEBI:57856"/>
        <dbReference type="ChEBI" id="CHEBI:59789"/>
        <dbReference type="ChEBI" id="CHEBI:90615"/>
        <dbReference type="ChEBI" id="CHEBI:90616"/>
        <dbReference type="EC" id="2.1.1.72"/>
    </reaction>
</comment>
<proteinExistence type="predicted"/>
<dbReference type="Pfam" id="PF07669">
    <property type="entry name" value="Eco57I"/>
    <property type="match status" value="1"/>
</dbReference>
<evidence type="ECO:0000313" key="7">
    <source>
        <dbReference type="EMBL" id="CAB4791386.1"/>
    </source>
</evidence>
<keyword evidence="4" id="KW-0949">S-adenosyl-L-methionine</keyword>
<feature type="domain" description="Type II methyltransferase M.TaqI-like" evidence="6">
    <location>
        <begin position="670"/>
        <end position="857"/>
    </location>
</feature>
<dbReference type="PRINTS" id="PR00507">
    <property type="entry name" value="N12N6MTFRASE"/>
</dbReference>
<evidence type="ECO:0000256" key="5">
    <source>
        <dbReference type="ARBA" id="ARBA00047942"/>
    </source>
</evidence>
<evidence type="ECO:0000256" key="2">
    <source>
        <dbReference type="ARBA" id="ARBA00022603"/>
    </source>
</evidence>